<gene>
    <name evidence="1" type="ORF">FDT80_05895</name>
</gene>
<evidence type="ECO:0000313" key="2">
    <source>
        <dbReference type="Proteomes" id="UP000309550"/>
    </source>
</evidence>
<dbReference type="RefSeq" id="WP_138661268.1">
    <property type="nucleotide sequence ID" value="NZ_VANS01000001.1"/>
</dbReference>
<organism evidence="1 2">
    <name type="scientific">Sulfitobacter sabulilitoris</name>
    <dbReference type="NCBI Taxonomy" id="2562655"/>
    <lineage>
        <taxon>Bacteria</taxon>
        <taxon>Pseudomonadati</taxon>
        <taxon>Pseudomonadota</taxon>
        <taxon>Alphaproteobacteria</taxon>
        <taxon>Rhodobacterales</taxon>
        <taxon>Roseobacteraceae</taxon>
        <taxon>Sulfitobacter</taxon>
    </lineage>
</organism>
<accession>A0A5S3PKZ3</accession>
<dbReference type="Gene3D" id="3.30.1360.120">
    <property type="entry name" value="Probable tRNA modification gtpase trme, domain 1"/>
    <property type="match status" value="1"/>
</dbReference>
<dbReference type="SUPFAM" id="SSF103025">
    <property type="entry name" value="Folate-binding domain"/>
    <property type="match status" value="1"/>
</dbReference>
<dbReference type="Proteomes" id="UP000309550">
    <property type="component" value="Unassembled WGS sequence"/>
</dbReference>
<dbReference type="InterPro" id="IPR027266">
    <property type="entry name" value="TrmE/GcvT-like"/>
</dbReference>
<dbReference type="AlphaFoldDB" id="A0A5S3PKZ3"/>
<keyword evidence="2" id="KW-1185">Reference proteome</keyword>
<dbReference type="EMBL" id="VANS01000001">
    <property type="protein sequence ID" value="TMM55098.1"/>
    <property type="molecule type" value="Genomic_DNA"/>
</dbReference>
<name>A0A5S3PKZ3_9RHOB</name>
<protein>
    <submittedName>
        <fullName evidence="1">Sarcosine oxidase subunit gamma</fullName>
    </submittedName>
</protein>
<dbReference type="OrthoDB" id="7350722at2"/>
<proteinExistence type="predicted"/>
<comment type="caution">
    <text evidence="1">The sequence shown here is derived from an EMBL/GenBank/DDBJ whole genome shotgun (WGS) entry which is preliminary data.</text>
</comment>
<reference evidence="1 2" key="1">
    <citation type="submission" date="2019-05" db="EMBL/GenBank/DDBJ databases">
        <title>Sulfitobacter sabulilitoris sp. nov., isolated from a marine sand.</title>
        <authorList>
            <person name="Yoon J.-H."/>
        </authorList>
    </citation>
    <scope>NUCLEOTIDE SEQUENCE [LARGE SCALE GENOMIC DNA]</scope>
    <source>
        <strain evidence="1 2">HSMS-29</strain>
    </source>
</reference>
<sequence>MAELTGKTPCDGLLPLEIGAVTLVEADPGRLTSVAPYRGGAEALGRALVSAHGLDWPAPNRMSVKGAARLIWFGRDMALLAGPAPAPGLAEHAALTDQSDAWAAVDLAGDDAEQVLARLVPIDLRAAHFAVGHTARTLIGHMTASITRLGPDRFLILVFRSMAGTLVHDLKTALEAVAARR</sequence>
<evidence type="ECO:0000313" key="1">
    <source>
        <dbReference type="EMBL" id="TMM55098.1"/>
    </source>
</evidence>